<proteinExistence type="predicted"/>
<sequence>MNFKKILVGATAGAIVLGAVTIPVFAKPADRSLNGGGEVVEDNYKISFGGNIKEIGEALKGQFEVNFHNVSNSNVSGGKFHSTEISDVNWFAGEATCKAAMNVTMSGKFNGEEGYTLVVRAGDDEDTVRFTLTGPGVSYDTYPSDFTGESSCVGTARTGIDNGSITIK</sequence>
<comment type="caution">
    <text evidence="1">The sequence shown here is derived from an EMBL/GenBank/DDBJ whole genome shotgun (WGS) entry which is preliminary data.</text>
</comment>
<protein>
    <submittedName>
        <fullName evidence="1">Uncharacterized protein</fullName>
    </submittedName>
</protein>
<dbReference type="EMBL" id="LCFP01000012">
    <property type="protein sequence ID" value="KKS95977.1"/>
    <property type="molecule type" value="Genomic_DNA"/>
</dbReference>
<dbReference type="Proteomes" id="UP000034894">
    <property type="component" value="Unassembled WGS sequence"/>
</dbReference>
<organism evidence="1 2">
    <name type="scientific">Candidatus Gottesmanbacteria bacterium GW2011_GWA2_43_14</name>
    <dbReference type="NCBI Taxonomy" id="1618443"/>
    <lineage>
        <taxon>Bacteria</taxon>
        <taxon>Candidatus Gottesmaniibacteriota</taxon>
    </lineage>
</organism>
<evidence type="ECO:0000313" key="2">
    <source>
        <dbReference type="Proteomes" id="UP000034894"/>
    </source>
</evidence>
<dbReference type="AlphaFoldDB" id="A0A0G1DEC9"/>
<name>A0A0G1DEC9_9BACT</name>
<evidence type="ECO:0000313" key="1">
    <source>
        <dbReference type="EMBL" id="KKS95977.1"/>
    </source>
</evidence>
<dbReference type="STRING" id="1618443.UV73_C0012G0005"/>
<reference evidence="1 2" key="1">
    <citation type="journal article" date="2015" name="Nature">
        <title>rRNA introns, odd ribosomes, and small enigmatic genomes across a large radiation of phyla.</title>
        <authorList>
            <person name="Brown C.T."/>
            <person name="Hug L.A."/>
            <person name="Thomas B.C."/>
            <person name="Sharon I."/>
            <person name="Castelle C.J."/>
            <person name="Singh A."/>
            <person name="Wilkins M.J."/>
            <person name="Williams K.H."/>
            <person name="Banfield J.F."/>
        </authorList>
    </citation>
    <scope>NUCLEOTIDE SEQUENCE [LARGE SCALE GENOMIC DNA]</scope>
</reference>
<accession>A0A0G1DEC9</accession>
<gene>
    <name evidence="1" type="ORF">UV73_C0012G0005</name>
</gene>